<evidence type="ECO:0000256" key="10">
    <source>
        <dbReference type="ARBA" id="ARBA00032441"/>
    </source>
</evidence>
<dbReference type="GO" id="GO:0046872">
    <property type="term" value="F:metal ion binding"/>
    <property type="evidence" value="ECO:0007669"/>
    <property type="project" value="UniProtKB-KW"/>
</dbReference>
<dbReference type="Proteomes" id="UP000229056">
    <property type="component" value="Unassembled WGS sequence"/>
</dbReference>
<dbReference type="Gene3D" id="3.40.50.300">
    <property type="entry name" value="P-loop containing nucleotide triphosphate hydrolases"/>
    <property type="match status" value="1"/>
</dbReference>
<keyword evidence="11" id="KW-0808">Transferase</keyword>
<keyword evidence="6" id="KW-0479">Metal-binding</keyword>
<evidence type="ECO:0000256" key="7">
    <source>
        <dbReference type="ARBA" id="ARBA00022741"/>
    </source>
</evidence>
<reference evidence="12" key="1">
    <citation type="submission" date="2017-09" db="EMBL/GenBank/DDBJ databases">
        <title>Depth-based differentiation of microbial function through sediment-hosted aquifers and enrichment of novel symbionts in the deep terrestrial subsurface.</title>
        <authorList>
            <person name="Probst A.J."/>
            <person name="Ladd B."/>
            <person name="Jarett J.K."/>
            <person name="Geller-Mcgrath D.E."/>
            <person name="Sieber C.M.K."/>
            <person name="Emerson J.B."/>
            <person name="Anantharaman K."/>
            <person name="Thomas B.C."/>
            <person name="Malmstrom R."/>
            <person name="Stieglmeier M."/>
            <person name="Klingl A."/>
            <person name="Woyke T."/>
            <person name="Ryan C.M."/>
            <person name="Banfield J.F."/>
        </authorList>
    </citation>
    <scope>NUCLEOTIDE SEQUENCE [LARGE SCALE GENOMIC DNA]</scope>
</reference>
<comment type="similarity">
    <text evidence="2">Belongs to the TsaE family.</text>
</comment>
<evidence type="ECO:0000313" key="12">
    <source>
        <dbReference type="Proteomes" id="UP000229056"/>
    </source>
</evidence>
<dbReference type="GO" id="GO:0005524">
    <property type="term" value="F:ATP binding"/>
    <property type="evidence" value="ECO:0007669"/>
    <property type="project" value="UniProtKB-KW"/>
</dbReference>
<dbReference type="GO" id="GO:0002949">
    <property type="term" value="P:tRNA threonylcarbamoyladenosine modification"/>
    <property type="evidence" value="ECO:0007669"/>
    <property type="project" value="InterPro"/>
</dbReference>
<keyword evidence="8" id="KW-0067">ATP-binding</keyword>
<evidence type="ECO:0000256" key="2">
    <source>
        <dbReference type="ARBA" id="ARBA00007599"/>
    </source>
</evidence>
<comment type="subcellular location">
    <subcellularLocation>
        <location evidence="1">Cytoplasm</location>
    </subcellularLocation>
</comment>
<evidence type="ECO:0000256" key="4">
    <source>
        <dbReference type="ARBA" id="ARBA00022490"/>
    </source>
</evidence>
<evidence type="ECO:0000256" key="5">
    <source>
        <dbReference type="ARBA" id="ARBA00022694"/>
    </source>
</evidence>
<sequence>MKIITNSEQETFALAYDFASQLNGGETLCLIGDLGAGKTAFSKGLAKGLGVEKIVTSPTFVLMKNYIAKAGNINKLAHIDAYRLTSGQDLEAIGSSDYINDNNCVTIIEWADRVRNIWPDNCIEINFKSLEGDEREIEIKK</sequence>
<evidence type="ECO:0000256" key="1">
    <source>
        <dbReference type="ARBA" id="ARBA00004496"/>
    </source>
</evidence>
<dbReference type="InterPro" id="IPR027417">
    <property type="entry name" value="P-loop_NTPase"/>
</dbReference>
<dbReference type="PANTHER" id="PTHR33540:SF2">
    <property type="entry name" value="TRNA THREONYLCARBAMOYLADENOSINE BIOSYNTHESIS PROTEIN TSAE"/>
    <property type="match status" value="1"/>
</dbReference>
<evidence type="ECO:0000256" key="9">
    <source>
        <dbReference type="ARBA" id="ARBA00022842"/>
    </source>
</evidence>
<gene>
    <name evidence="11" type="ORF">COT80_02165</name>
</gene>
<dbReference type="GO" id="GO:0016740">
    <property type="term" value="F:transferase activity"/>
    <property type="evidence" value="ECO:0007669"/>
    <property type="project" value="UniProtKB-KW"/>
</dbReference>
<keyword evidence="7" id="KW-0547">Nucleotide-binding</keyword>
<dbReference type="PANTHER" id="PTHR33540">
    <property type="entry name" value="TRNA THREONYLCARBAMOYLADENOSINE BIOSYNTHESIS PROTEIN TSAE"/>
    <property type="match status" value="1"/>
</dbReference>
<dbReference type="Pfam" id="PF02367">
    <property type="entry name" value="TsaE"/>
    <property type="match status" value="1"/>
</dbReference>
<dbReference type="InterPro" id="IPR003442">
    <property type="entry name" value="T6A_TsaE"/>
</dbReference>
<name>A0A2H0W6T6_9BACT</name>
<proteinExistence type="inferred from homology"/>
<keyword evidence="5" id="KW-0819">tRNA processing</keyword>
<evidence type="ECO:0000313" key="11">
    <source>
        <dbReference type="EMBL" id="PIS06350.1"/>
    </source>
</evidence>
<protein>
    <recommendedName>
        <fullName evidence="3">tRNA threonylcarbamoyladenosine biosynthesis protein TsaE</fullName>
    </recommendedName>
    <alternativeName>
        <fullName evidence="10">t(6)A37 threonylcarbamoyladenosine biosynthesis protein TsaE</fullName>
    </alternativeName>
</protein>
<organism evidence="11 12">
    <name type="scientific">Candidatus Buchananbacteria bacterium CG10_big_fil_rev_8_21_14_0_10_33_19</name>
    <dbReference type="NCBI Taxonomy" id="1974525"/>
    <lineage>
        <taxon>Bacteria</taxon>
        <taxon>Candidatus Buchananiibacteriota</taxon>
    </lineage>
</organism>
<keyword evidence="9" id="KW-0460">Magnesium</keyword>
<dbReference type="SUPFAM" id="SSF52540">
    <property type="entry name" value="P-loop containing nucleoside triphosphate hydrolases"/>
    <property type="match status" value="1"/>
</dbReference>
<comment type="caution">
    <text evidence="11">The sequence shown here is derived from an EMBL/GenBank/DDBJ whole genome shotgun (WGS) entry which is preliminary data.</text>
</comment>
<keyword evidence="4" id="KW-0963">Cytoplasm</keyword>
<evidence type="ECO:0000256" key="6">
    <source>
        <dbReference type="ARBA" id="ARBA00022723"/>
    </source>
</evidence>
<dbReference type="AlphaFoldDB" id="A0A2H0W6T6"/>
<dbReference type="EMBL" id="PEZY01000005">
    <property type="protein sequence ID" value="PIS06350.1"/>
    <property type="molecule type" value="Genomic_DNA"/>
</dbReference>
<dbReference type="NCBIfam" id="TIGR00150">
    <property type="entry name" value="T6A_YjeE"/>
    <property type="match status" value="1"/>
</dbReference>
<accession>A0A2H0W6T6</accession>
<evidence type="ECO:0000256" key="8">
    <source>
        <dbReference type="ARBA" id="ARBA00022840"/>
    </source>
</evidence>
<dbReference type="GO" id="GO:0005737">
    <property type="term" value="C:cytoplasm"/>
    <property type="evidence" value="ECO:0007669"/>
    <property type="project" value="UniProtKB-SubCell"/>
</dbReference>
<evidence type="ECO:0000256" key="3">
    <source>
        <dbReference type="ARBA" id="ARBA00019010"/>
    </source>
</evidence>